<dbReference type="Gene3D" id="3.30.450.40">
    <property type="match status" value="1"/>
</dbReference>
<dbReference type="InterPro" id="IPR029016">
    <property type="entry name" value="GAF-like_dom_sf"/>
</dbReference>
<reference evidence="15 16" key="1">
    <citation type="submission" date="2018-08" db="EMBL/GenBank/DDBJ databases">
        <title>Genomic Encyclopedia of Type Strains, Phase IV (KMG-IV): sequencing the most valuable type-strain genomes for metagenomic binning, comparative biology and taxonomic classification.</title>
        <authorList>
            <person name="Goeker M."/>
        </authorList>
    </citation>
    <scope>NUCLEOTIDE SEQUENCE [LARGE SCALE GENOMIC DNA]</scope>
    <source>
        <strain evidence="15 16">DSM 26022</strain>
    </source>
</reference>
<dbReference type="Pfam" id="PF05524">
    <property type="entry name" value="PEP-utilisers_N"/>
    <property type="match status" value="1"/>
</dbReference>
<gene>
    <name evidence="15" type="ORF">DFR26_0214</name>
</gene>
<keyword evidence="7" id="KW-0963">Cytoplasm</keyword>
<dbReference type="InterPro" id="IPR006318">
    <property type="entry name" value="PTS_EI-like"/>
</dbReference>
<dbReference type="InterPro" id="IPR008731">
    <property type="entry name" value="PTS_EIN"/>
</dbReference>
<dbReference type="InterPro" id="IPR036637">
    <property type="entry name" value="Phosphohistidine_dom_sf"/>
</dbReference>
<evidence type="ECO:0000256" key="5">
    <source>
        <dbReference type="ARBA" id="ARBA00012232"/>
    </source>
</evidence>
<dbReference type="InterPro" id="IPR003018">
    <property type="entry name" value="GAF"/>
</dbReference>
<dbReference type="NCBIfam" id="NF008283">
    <property type="entry name" value="PRK11061.1"/>
    <property type="match status" value="1"/>
</dbReference>
<dbReference type="SMART" id="SM00065">
    <property type="entry name" value="GAF"/>
    <property type="match status" value="1"/>
</dbReference>
<evidence type="ECO:0000256" key="4">
    <source>
        <dbReference type="ARBA" id="ARBA00007837"/>
    </source>
</evidence>
<dbReference type="Pfam" id="PF02896">
    <property type="entry name" value="PEP-utilizers_C"/>
    <property type="match status" value="1"/>
</dbReference>
<evidence type="ECO:0000259" key="14">
    <source>
        <dbReference type="SMART" id="SM00065"/>
    </source>
</evidence>
<sequence>MPLTTEPSMLEILRRIVQEVDSAPTFQAALDVLVASVRDTTGTEVCSVYLLDERNNRLVLMANEGFNPRSIGVVSMAMDEGLVGLCASREEPINLQDAAKHPRYRYFPETGEEHYNAFLGVPIMHRRKVLGVLVVQQFDNRRFDEGEVAFMVTLSAQLSGVVAHAKVLGQLEIVKGSRATPTQVYQGLTGAAGVTLGRAVVLYPPADLDQVPDRAVDDVDSELLLLKNALNTVRANVRALDERMGDSLMPEERALFDVYLRMLDDNALGGEIAERIEGGNWAQGALREVIDTHMQNFAMMDDPYLRERMSDVRDLGLRLLAQLQEQESDETREFPDNSILIGEDISTAMLLEAPLDKVCGVVSATGAANSHMAIVARALGIPTVVGVSDMPITSLDDAEMIVDGYVGRVYVQPSRVLRKRYKDIIKEEQQLTAGLDAYKDREAVTPDGFAVSLCVNTGLMADVARAKERGAEGVGLYRSEIPFMLRERFPGEEEQRQIYRQQLEAFAPKPVTMRTLDIGGDKDLPYFPIEEDNPALGWRGIRITLDHPEIFMVQVRAMLKAATGLNNLHILLPMVTSVSEVEDAVALIHRAVEELQEENEFAVSLPRIGVMVEVPATIIQIADLCRLVDFVSIGSNDLTQYLLAVDRNNARVADLYSPYHPAVLRAVRYVVNEVHRVGKPVSICGEMAGDPGTAILLMAMGFDTLSMSASNLLKVRKAICLTPMAQARALLERVLAFDKPEDIRAEVEEELTALGLIDLLRPSTSAA</sequence>
<dbReference type="GO" id="GO:0005737">
    <property type="term" value="C:cytoplasm"/>
    <property type="evidence" value="ECO:0007669"/>
    <property type="project" value="UniProtKB-SubCell"/>
</dbReference>
<evidence type="ECO:0000256" key="1">
    <source>
        <dbReference type="ARBA" id="ARBA00000683"/>
    </source>
</evidence>
<dbReference type="InterPro" id="IPR000121">
    <property type="entry name" value="PEP_util_C"/>
</dbReference>
<dbReference type="InterPro" id="IPR036618">
    <property type="entry name" value="PtsI_HPr-bd_sf"/>
</dbReference>
<comment type="caution">
    <text evidence="15">The sequence shown here is derived from an EMBL/GenBank/DDBJ whole genome shotgun (WGS) entry which is preliminary data.</text>
</comment>
<evidence type="ECO:0000313" key="15">
    <source>
        <dbReference type="EMBL" id="REH40017.1"/>
    </source>
</evidence>
<dbReference type="SUPFAM" id="SSF52009">
    <property type="entry name" value="Phosphohistidine domain"/>
    <property type="match status" value="1"/>
</dbReference>
<dbReference type="Proteomes" id="UP000256774">
    <property type="component" value="Unassembled WGS sequence"/>
</dbReference>
<keyword evidence="6" id="KW-0813">Transport</keyword>
<dbReference type="PANTHER" id="PTHR46244:SF1">
    <property type="entry name" value="PHOSPHOENOLPYRUVATE-DEPENDENT PHOSPHOTRANSFERASE SYSTEM"/>
    <property type="match status" value="1"/>
</dbReference>
<dbReference type="Gene3D" id="1.10.274.10">
    <property type="entry name" value="PtsI, HPr-binding domain"/>
    <property type="match status" value="1"/>
</dbReference>
<evidence type="ECO:0000313" key="16">
    <source>
        <dbReference type="Proteomes" id="UP000256774"/>
    </source>
</evidence>
<keyword evidence="8" id="KW-0762">Sugar transport</keyword>
<name>A0A3E0H8J2_9GAMM</name>
<dbReference type="NCBIfam" id="TIGR01417">
    <property type="entry name" value="PTS_I_fam"/>
    <property type="match status" value="1"/>
</dbReference>
<dbReference type="InterPro" id="IPR008279">
    <property type="entry name" value="PEP-util_enz_mobile_dom"/>
</dbReference>
<dbReference type="InterPro" id="IPR023151">
    <property type="entry name" value="PEP_util_CS"/>
</dbReference>
<accession>A0A3E0H8J2</accession>
<evidence type="ECO:0000256" key="8">
    <source>
        <dbReference type="ARBA" id="ARBA00022597"/>
    </source>
</evidence>
<keyword evidence="16" id="KW-1185">Reference proteome</keyword>
<dbReference type="AlphaFoldDB" id="A0A3E0H8J2"/>
<comment type="subcellular location">
    <subcellularLocation>
        <location evidence="3">Cytoplasm</location>
    </subcellularLocation>
</comment>
<comment type="similarity">
    <text evidence="4">Belongs to the PEP-utilizing enzyme family.</text>
</comment>
<dbReference type="InterPro" id="IPR040442">
    <property type="entry name" value="Pyrv_kinase-like_dom_sf"/>
</dbReference>
<evidence type="ECO:0000256" key="11">
    <source>
        <dbReference type="ARBA" id="ARBA00022723"/>
    </source>
</evidence>
<keyword evidence="12" id="KW-0418">Kinase</keyword>
<dbReference type="Gene3D" id="3.20.20.60">
    <property type="entry name" value="Phosphoenolpyruvate-binding domains"/>
    <property type="match status" value="1"/>
</dbReference>
<protein>
    <recommendedName>
        <fullName evidence="5">phosphoenolpyruvate--protein phosphotransferase</fullName>
        <ecNumber evidence="5">2.7.3.9</ecNumber>
    </recommendedName>
</protein>
<evidence type="ECO:0000256" key="7">
    <source>
        <dbReference type="ARBA" id="ARBA00022490"/>
    </source>
</evidence>
<keyword evidence="9 15" id="KW-0808">Transferase</keyword>
<dbReference type="EMBL" id="QUNR01000001">
    <property type="protein sequence ID" value="REH40017.1"/>
    <property type="molecule type" value="Genomic_DNA"/>
</dbReference>
<dbReference type="GO" id="GO:0016301">
    <property type="term" value="F:kinase activity"/>
    <property type="evidence" value="ECO:0007669"/>
    <property type="project" value="UniProtKB-KW"/>
</dbReference>
<comment type="catalytic activity">
    <reaction evidence="1">
        <text>L-histidyl-[protein] + phosphoenolpyruvate = N(pros)-phospho-L-histidyl-[protein] + pyruvate</text>
        <dbReference type="Rhea" id="RHEA:23880"/>
        <dbReference type="Rhea" id="RHEA-COMP:9745"/>
        <dbReference type="Rhea" id="RHEA-COMP:9746"/>
        <dbReference type="ChEBI" id="CHEBI:15361"/>
        <dbReference type="ChEBI" id="CHEBI:29979"/>
        <dbReference type="ChEBI" id="CHEBI:58702"/>
        <dbReference type="ChEBI" id="CHEBI:64837"/>
        <dbReference type="EC" id="2.7.3.9"/>
    </reaction>
</comment>
<dbReference type="SUPFAM" id="SSF55781">
    <property type="entry name" value="GAF domain-like"/>
    <property type="match status" value="1"/>
</dbReference>
<dbReference type="RefSeq" id="WP_245952980.1">
    <property type="nucleotide sequence ID" value="NZ_QUNR01000001.1"/>
</dbReference>
<keyword evidence="10" id="KW-0598">Phosphotransferase system</keyword>
<comment type="cofactor">
    <cofactor evidence="2">
        <name>Mg(2+)</name>
        <dbReference type="ChEBI" id="CHEBI:18420"/>
    </cofactor>
</comment>
<keyword evidence="13" id="KW-0460">Magnesium</keyword>
<dbReference type="Pfam" id="PF01590">
    <property type="entry name" value="GAF"/>
    <property type="match status" value="1"/>
</dbReference>
<dbReference type="Gene3D" id="3.50.30.10">
    <property type="entry name" value="Phosphohistidine domain"/>
    <property type="match status" value="1"/>
</dbReference>
<dbReference type="PRINTS" id="PR01736">
    <property type="entry name" value="PHPHTRNFRASE"/>
</dbReference>
<evidence type="ECO:0000256" key="10">
    <source>
        <dbReference type="ARBA" id="ARBA00022683"/>
    </source>
</evidence>
<dbReference type="PROSITE" id="PS00742">
    <property type="entry name" value="PEP_ENZYMES_2"/>
    <property type="match status" value="1"/>
</dbReference>
<dbReference type="PANTHER" id="PTHR46244">
    <property type="entry name" value="PHOSPHOENOLPYRUVATE-PROTEIN PHOSPHOTRANSFERASE"/>
    <property type="match status" value="1"/>
</dbReference>
<dbReference type="EC" id="2.7.3.9" evidence="5"/>
<feature type="domain" description="GAF" evidence="14">
    <location>
        <begin position="25"/>
        <end position="172"/>
    </location>
</feature>
<dbReference type="InterPro" id="IPR015813">
    <property type="entry name" value="Pyrv/PenolPyrv_kinase-like_dom"/>
</dbReference>
<evidence type="ECO:0000256" key="12">
    <source>
        <dbReference type="ARBA" id="ARBA00022777"/>
    </source>
</evidence>
<dbReference type="Pfam" id="PF00391">
    <property type="entry name" value="PEP-utilizers"/>
    <property type="match status" value="1"/>
</dbReference>
<evidence type="ECO:0000256" key="13">
    <source>
        <dbReference type="ARBA" id="ARBA00022842"/>
    </source>
</evidence>
<dbReference type="InterPro" id="IPR050499">
    <property type="entry name" value="PEP-utilizing_PTS_enzyme"/>
</dbReference>
<evidence type="ECO:0000256" key="9">
    <source>
        <dbReference type="ARBA" id="ARBA00022679"/>
    </source>
</evidence>
<dbReference type="SUPFAM" id="SSF51621">
    <property type="entry name" value="Phosphoenolpyruvate/pyruvate domain"/>
    <property type="match status" value="1"/>
</dbReference>
<evidence type="ECO:0000256" key="3">
    <source>
        <dbReference type="ARBA" id="ARBA00004496"/>
    </source>
</evidence>
<dbReference type="GO" id="GO:0009401">
    <property type="term" value="P:phosphoenolpyruvate-dependent sugar phosphotransferase system"/>
    <property type="evidence" value="ECO:0007669"/>
    <property type="project" value="UniProtKB-KW"/>
</dbReference>
<proteinExistence type="inferred from homology"/>
<evidence type="ECO:0000256" key="2">
    <source>
        <dbReference type="ARBA" id="ARBA00001946"/>
    </source>
</evidence>
<organism evidence="15 16">
    <name type="scientific">Paraperlucidibaca baekdonensis</name>
    <dbReference type="NCBI Taxonomy" id="748120"/>
    <lineage>
        <taxon>Bacteria</taxon>
        <taxon>Pseudomonadati</taxon>
        <taxon>Pseudomonadota</taxon>
        <taxon>Gammaproteobacteria</taxon>
        <taxon>Moraxellales</taxon>
        <taxon>Moraxellaceae</taxon>
        <taxon>Paraperlucidibaca</taxon>
    </lineage>
</organism>
<evidence type="ECO:0000256" key="6">
    <source>
        <dbReference type="ARBA" id="ARBA00022448"/>
    </source>
</evidence>
<keyword evidence="11" id="KW-0479">Metal-binding</keyword>
<dbReference type="GO" id="GO:0046872">
    <property type="term" value="F:metal ion binding"/>
    <property type="evidence" value="ECO:0007669"/>
    <property type="project" value="UniProtKB-KW"/>
</dbReference>
<dbReference type="SUPFAM" id="SSF47831">
    <property type="entry name" value="Enzyme I of the PEP:sugar phosphotransferase system HPr-binding (sub)domain"/>
    <property type="match status" value="1"/>
</dbReference>
<dbReference type="GO" id="GO:0008965">
    <property type="term" value="F:phosphoenolpyruvate-protein phosphotransferase activity"/>
    <property type="evidence" value="ECO:0007669"/>
    <property type="project" value="UniProtKB-EC"/>
</dbReference>